<dbReference type="InterPro" id="IPR052020">
    <property type="entry name" value="Cyclic_di-GMP/3'3'-cGAMP_PDE"/>
</dbReference>
<dbReference type="InterPro" id="IPR037522">
    <property type="entry name" value="HD_GYP_dom"/>
</dbReference>
<dbReference type="PROSITE" id="PS51831">
    <property type="entry name" value="HD"/>
    <property type="match status" value="1"/>
</dbReference>
<feature type="domain" description="Response regulatory" evidence="2">
    <location>
        <begin position="294"/>
        <end position="409"/>
    </location>
</feature>
<feature type="domain" description="HD" evidence="3">
    <location>
        <begin position="123"/>
        <end position="245"/>
    </location>
</feature>
<dbReference type="SMART" id="SM00471">
    <property type="entry name" value="HDc"/>
    <property type="match status" value="1"/>
</dbReference>
<dbReference type="PANTHER" id="PTHR45228:SF4">
    <property type="entry name" value="LIPOPROTEIN"/>
    <property type="match status" value="1"/>
</dbReference>
<dbReference type="PANTHER" id="PTHR45228">
    <property type="entry name" value="CYCLIC DI-GMP PHOSPHODIESTERASE TM_0186-RELATED"/>
    <property type="match status" value="1"/>
</dbReference>
<proteinExistence type="predicted"/>
<evidence type="ECO:0000259" key="2">
    <source>
        <dbReference type="PROSITE" id="PS50110"/>
    </source>
</evidence>
<evidence type="ECO:0008006" key="6">
    <source>
        <dbReference type="Google" id="ProtNLM"/>
    </source>
</evidence>
<dbReference type="InterPro" id="IPR006674">
    <property type="entry name" value="HD_domain"/>
</dbReference>
<reference evidence="5" key="1">
    <citation type="journal article" date="2014" name="Front. Microbiol.">
        <title>High frequency of phylogenetically diverse reductive dehalogenase-homologous genes in deep subseafloor sedimentary metagenomes.</title>
        <authorList>
            <person name="Kawai M."/>
            <person name="Futagami T."/>
            <person name="Toyoda A."/>
            <person name="Takaki Y."/>
            <person name="Nishi S."/>
            <person name="Hori S."/>
            <person name="Arai W."/>
            <person name="Tsubouchi T."/>
            <person name="Morono Y."/>
            <person name="Uchiyama I."/>
            <person name="Ito T."/>
            <person name="Fujiyama A."/>
            <person name="Inagaki F."/>
            <person name="Takami H."/>
        </authorList>
    </citation>
    <scope>NUCLEOTIDE SEQUENCE</scope>
    <source>
        <strain evidence="5">Expedition CK06-06</strain>
    </source>
</reference>
<name>X1LLH8_9ZZZZ</name>
<dbReference type="CDD" id="cd00077">
    <property type="entry name" value="HDc"/>
    <property type="match status" value="1"/>
</dbReference>
<feature type="domain" description="HD-GYP" evidence="4">
    <location>
        <begin position="101"/>
        <end position="296"/>
    </location>
</feature>
<dbReference type="SMART" id="SM00448">
    <property type="entry name" value="REC"/>
    <property type="match status" value="1"/>
</dbReference>
<dbReference type="Gene3D" id="1.10.3210.10">
    <property type="entry name" value="Hypothetical protein af1432"/>
    <property type="match status" value="1"/>
</dbReference>
<accession>X1LLH8</accession>
<dbReference type="PROSITE" id="PS50110">
    <property type="entry name" value="RESPONSE_REGULATORY"/>
    <property type="match status" value="2"/>
</dbReference>
<dbReference type="InterPro" id="IPR003607">
    <property type="entry name" value="HD/PDEase_dom"/>
</dbReference>
<dbReference type="EMBL" id="BARV01007055">
    <property type="protein sequence ID" value="GAI03260.1"/>
    <property type="molecule type" value="Genomic_DNA"/>
</dbReference>
<keyword evidence="1" id="KW-0175">Coiled coil</keyword>
<protein>
    <recommendedName>
        <fullName evidence="6">Response regulatory domain-containing protein</fullName>
    </recommendedName>
</protein>
<evidence type="ECO:0000313" key="5">
    <source>
        <dbReference type="EMBL" id="GAI03260.1"/>
    </source>
</evidence>
<dbReference type="GO" id="GO:0000160">
    <property type="term" value="P:phosphorelay signal transduction system"/>
    <property type="evidence" value="ECO:0007669"/>
    <property type="project" value="InterPro"/>
</dbReference>
<gene>
    <name evidence="5" type="ORF">S06H3_14425</name>
</gene>
<dbReference type="InterPro" id="IPR006675">
    <property type="entry name" value="HDIG_dom"/>
</dbReference>
<evidence type="ECO:0000256" key="1">
    <source>
        <dbReference type="SAM" id="Coils"/>
    </source>
</evidence>
<feature type="coiled-coil region" evidence="1">
    <location>
        <begin position="76"/>
        <end position="103"/>
    </location>
</feature>
<evidence type="ECO:0000259" key="3">
    <source>
        <dbReference type="PROSITE" id="PS51831"/>
    </source>
</evidence>
<dbReference type="InterPro" id="IPR001789">
    <property type="entry name" value="Sig_transdc_resp-reg_receiver"/>
</dbReference>
<dbReference type="AlphaFoldDB" id="X1LLH8"/>
<sequence length="413" mass="45545">EPANLVLLDIRMPGKSGAELLPEIRTCYPDTAVIMITAIAGADVAIQCMKQGAYDYLIKPFSPDEVALSVERALEKRGLELENRDYQQNLEQKVEEQAKENRQIFLGAMRSLVFALEARDSYTAGHSRRVTEIAMATGKKLGLSGEELENLRWGSLLHDIGKIAVDPAIVNKPAKLTAAEYAHIMTHPVVGASIMQPVVRNKEIAGIIEHHHAHYDGGGFNQKLGGNDIPLLARIVCLADAYDAMTSNRPFRDALPRKEALAEIIRETGKQFDPLVAKAFLEIPVADIMPQKKKILIADDEPSIRLLVRSVLSNDYTVIEASDGQEAIEAAQEHRPALIVMDIFMPNKDGLQACFEIKANPTTKAMPVLMLTAIDHELDKKLSAEMGAAQYITKPFSPQELLDAIARLLKNSR</sequence>
<feature type="domain" description="Response regulatory" evidence="2">
    <location>
        <begin position="1"/>
        <end position="74"/>
    </location>
</feature>
<dbReference type="Pfam" id="PF13487">
    <property type="entry name" value="HD_5"/>
    <property type="match status" value="1"/>
</dbReference>
<feature type="non-terminal residue" evidence="5">
    <location>
        <position position="1"/>
    </location>
</feature>
<evidence type="ECO:0000259" key="4">
    <source>
        <dbReference type="PROSITE" id="PS51832"/>
    </source>
</evidence>
<dbReference type="SUPFAM" id="SSF109604">
    <property type="entry name" value="HD-domain/PDEase-like"/>
    <property type="match status" value="1"/>
</dbReference>
<comment type="caution">
    <text evidence="5">The sequence shown here is derived from an EMBL/GenBank/DDBJ whole genome shotgun (WGS) entry which is preliminary data.</text>
</comment>
<organism evidence="5">
    <name type="scientific">marine sediment metagenome</name>
    <dbReference type="NCBI Taxonomy" id="412755"/>
    <lineage>
        <taxon>unclassified sequences</taxon>
        <taxon>metagenomes</taxon>
        <taxon>ecological metagenomes</taxon>
    </lineage>
</organism>
<dbReference type="NCBIfam" id="TIGR00277">
    <property type="entry name" value="HDIG"/>
    <property type="match status" value="1"/>
</dbReference>
<dbReference type="InterPro" id="IPR011006">
    <property type="entry name" value="CheY-like_superfamily"/>
</dbReference>
<dbReference type="Gene3D" id="3.40.50.2300">
    <property type="match status" value="2"/>
</dbReference>
<dbReference type="Pfam" id="PF00072">
    <property type="entry name" value="Response_reg"/>
    <property type="match status" value="2"/>
</dbReference>
<dbReference type="PROSITE" id="PS51832">
    <property type="entry name" value="HD_GYP"/>
    <property type="match status" value="1"/>
</dbReference>
<dbReference type="SUPFAM" id="SSF52172">
    <property type="entry name" value="CheY-like"/>
    <property type="match status" value="2"/>
</dbReference>